<accession>A0AAV9X4V2</accession>
<keyword evidence="1" id="KW-0175">Coiled coil</keyword>
<evidence type="ECO:0000256" key="1">
    <source>
        <dbReference type="SAM" id="Coils"/>
    </source>
</evidence>
<protein>
    <submittedName>
        <fullName evidence="3">Uncharacterized protein</fullName>
    </submittedName>
</protein>
<reference evidence="3 4" key="1">
    <citation type="submission" date="2019-10" db="EMBL/GenBank/DDBJ databases">
        <authorList>
            <person name="Palmer J.M."/>
        </authorList>
    </citation>
    <scope>NUCLEOTIDE SEQUENCE [LARGE SCALE GENOMIC DNA]</scope>
    <source>
        <strain evidence="3 4">TWF694</strain>
    </source>
</reference>
<feature type="coiled-coil region" evidence="1">
    <location>
        <begin position="1066"/>
        <end position="1284"/>
    </location>
</feature>
<feature type="region of interest" description="Disordered" evidence="2">
    <location>
        <begin position="610"/>
        <end position="648"/>
    </location>
</feature>
<dbReference type="Proteomes" id="UP001365542">
    <property type="component" value="Unassembled WGS sequence"/>
</dbReference>
<evidence type="ECO:0000256" key="2">
    <source>
        <dbReference type="SAM" id="MobiDB-lite"/>
    </source>
</evidence>
<gene>
    <name evidence="3" type="ORF">TWF694_001830</name>
</gene>
<organism evidence="3 4">
    <name type="scientific">Orbilia ellipsospora</name>
    <dbReference type="NCBI Taxonomy" id="2528407"/>
    <lineage>
        <taxon>Eukaryota</taxon>
        <taxon>Fungi</taxon>
        <taxon>Dikarya</taxon>
        <taxon>Ascomycota</taxon>
        <taxon>Pezizomycotina</taxon>
        <taxon>Orbiliomycetes</taxon>
        <taxon>Orbiliales</taxon>
        <taxon>Orbiliaceae</taxon>
        <taxon>Orbilia</taxon>
    </lineage>
</organism>
<feature type="compositionally biased region" description="Low complexity" evidence="2">
    <location>
        <begin position="201"/>
        <end position="212"/>
    </location>
</feature>
<feature type="coiled-coil region" evidence="1">
    <location>
        <begin position="704"/>
        <end position="843"/>
    </location>
</feature>
<feature type="region of interest" description="Disordered" evidence="2">
    <location>
        <begin position="115"/>
        <end position="142"/>
    </location>
</feature>
<evidence type="ECO:0000313" key="3">
    <source>
        <dbReference type="EMBL" id="KAK6535369.1"/>
    </source>
</evidence>
<feature type="compositionally biased region" description="Polar residues" evidence="2">
    <location>
        <begin position="115"/>
        <end position="131"/>
    </location>
</feature>
<comment type="caution">
    <text evidence="3">The sequence shown here is derived from an EMBL/GenBank/DDBJ whole genome shotgun (WGS) entry which is preliminary data.</text>
</comment>
<dbReference type="EMBL" id="JAVHJO010000010">
    <property type="protein sequence ID" value="KAK6535369.1"/>
    <property type="molecule type" value="Genomic_DNA"/>
</dbReference>
<feature type="compositionally biased region" description="Polar residues" evidence="2">
    <location>
        <begin position="610"/>
        <end position="625"/>
    </location>
</feature>
<evidence type="ECO:0000313" key="4">
    <source>
        <dbReference type="Proteomes" id="UP001365542"/>
    </source>
</evidence>
<dbReference type="PANTHER" id="PTHR23159:SF31">
    <property type="entry name" value="CENTROSOME-ASSOCIATED PROTEIN CEP250 ISOFORM X1"/>
    <property type="match status" value="1"/>
</dbReference>
<feature type="coiled-coil region" evidence="1">
    <location>
        <begin position="879"/>
        <end position="977"/>
    </location>
</feature>
<feature type="region of interest" description="Disordered" evidence="2">
    <location>
        <begin position="1"/>
        <end position="70"/>
    </location>
</feature>
<feature type="region of interest" description="Disordered" evidence="2">
    <location>
        <begin position="1333"/>
        <end position="1356"/>
    </location>
</feature>
<sequence length="1356" mass="151559">MAAAVWPVTDSPPPQQQQQLDPVGLPSSSSSSSASSNSAGGALAAAAVGAPSSSSSDIGDSSSSSSPNYYYSDRDRILVTPTADTSPSASSSSTATAAAAAAASVAGSQSLILLHSSHPNNSKSTSTTLSQPRRRSQSGALPLKLSTNIISSDSSNSASNLYSPSSLFLLDAAVGTGSGRRKLKEFPGLIPLSRYFIPPSSASATPTATTPTVPDFGIADNNNNNNNKSKEVEKDTYLYTRDLDFKNDGTATPRNYLASTTREDAVERYLDKSNTTAGIPDAGFEPVLSPVVTSISPSRQTIEVAQLQQNISLDNLNLNLLSIDDTADYEMDQHHPPVAIIGDPEPLMTQDLLNFYKNRLHELEKSTQQELLERISVLRGFLLEHHDATNRLERQLHELQDENTSLSKELEDSIKHRVEMIALYKENEVLKEKLDQLSKSQELNQIYDPTPIPSPDPSVTGSIREKEAANTSTHDAIQTHYEDLISQLLAKFNEQASSRESERTLANQNIDQLNDRCKRLETAVSDSLKDIIQERSRRVGLEEKLMETEEELKVSVCEMQSQLEIFEQQINESRMSPVKDVENEDTDASEDILPPEMFYFVPDVASNSGLPPSALKRSQTASPTGSGSGRKTPSPTKRRTPSPTNGPTVAFALELKDSGMQTDPTTEDEAIFRDMIADRAAEENLLRDKKAEFEAAYEKFAGIVEQARAQAEDYNNLKIECEELRGHIEELLEQHDMDQEELQTRHNEIDTMYAQLEEALKQGVTDKQEITKANALVEELKAELEKAKAEDVVSVVRDDAEVKNLRIQLDEAKREKSVDEETIASGKHEVEILKERIGKLEGERGEKVKEVEKGNVEIQGLKIQIETLGKQRSLDLETISQANTEIEGLRARLDQESAESQRSMNDSVETLQKQLAEAQTAKEGLEKERTRKEGDIKLLREQMQGLLKAQGNREMELSRTREDYESLKKRYDELVSDRKKDEEWRHENFMELEAVRQRLADVMRIKEQESTLHQRDADAWKRTDEEQQAQLKEVSGRLAEMVLEVNGRNEVMKGLNETVERLKLADEASSVKMEESKAKIEELEKELREEKRKVAVEVTAVNDKAKELEEKKKSVEEEVEILKATVQTLEERIKGYETAVGSNQDAGQKIHELEQRLTEANSQIEKIVLEADMEVEAMEREIEDARSHAVEVAQEANVKIDTLEQEILEIQQIAEATQAESKLLEEKLAETKAHAAKQVSDAENELKKLETQIKVEEAKASATIAVANDRLAVLEKQIKTFEVLKRHKAQDESDLHSLRTHVVKIERIALQFLPLEDSGMLNAIDDLKKSHLETQQKHKKRRKKEQIMAERSGLQL</sequence>
<feature type="compositionally biased region" description="Low complexity" evidence="2">
    <location>
        <begin position="27"/>
        <end position="66"/>
    </location>
</feature>
<keyword evidence="4" id="KW-1185">Reference proteome</keyword>
<dbReference type="PANTHER" id="PTHR23159">
    <property type="entry name" value="CENTROSOMAL PROTEIN 2"/>
    <property type="match status" value="1"/>
</dbReference>
<feature type="coiled-coil region" evidence="1">
    <location>
        <begin position="503"/>
        <end position="551"/>
    </location>
</feature>
<name>A0AAV9X4V2_9PEZI</name>
<feature type="region of interest" description="Disordered" evidence="2">
    <location>
        <begin position="201"/>
        <end position="229"/>
    </location>
</feature>
<proteinExistence type="predicted"/>
<feature type="coiled-coil region" evidence="1">
    <location>
        <begin position="382"/>
        <end position="440"/>
    </location>
</feature>